<evidence type="ECO:0000313" key="3">
    <source>
        <dbReference type="EMBL" id="OGM05035.1"/>
    </source>
</evidence>
<keyword evidence="1" id="KW-1133">Transmembrane helix</keyword>
<protein>
    <recommendedName>
        <fullName evidence="2">DUF6754 domain-containing protein</fullName>
    </recommendedName>
</protein>
<keyword evidence="1" id="KW-0812">Transmembrane</keyword>
<dbReference type="EMBL" id="MGFH01000129">
    <property type="protein sequence ID" value="OGM05035.1"/>
    <property type="molecule type" value="Genomic_DNA"/>
</dbReference>
<name>A0A1F7WSE2_9BACT</name>
<dbReference type="Proteomes" id="UP000178735">
    <property type="component" value="Unassembled WGS sequence"/>
</dbReference>
<evidence type="ECO:0000256" key="1">
    <source>
        <dbReference type="SAM" id="Phobius"/>
    </source>
</evidence>
<feature type="transmembrane region" description="Helical" evidence="1">
    <location>
        <begin position="233"/>
        <end position="258"/>
    </location>
</feature>
<feature type="domain" description="DUF6754" evidence="2">
    <location>
        <begin position="3"/>
        <end position="256"/>
    </location>
</feature>
<reference evidence="3 4" key="1">
    <citation type="journal article" date="2016" name="Nat. Commun.">
        <title>Thousands of microbial genomes shed light on interconnected biogeochemical processes in an aquifer system.</title>
        <authorList>
            <person name="Anantharaman K."/>
            <person name="Brown C.T."/>
            <person name="Hug L.A."/>
            <person name="Sharon I."/>
            <person name="Castelle C.J."/>
            <person name="Probst A.J."/>
            <person name="Thomas B.C."/>
            <person name="Singh A."/>
            <person name="Wilkins M.J."/>
            <person name="Karaoz U."/>
            <person name="Brodie E.L."/>
            <person name="Williams K.H."/>
            <person name="Hubbard S.S."/>
            <person name="Banfield J.F."/>
        </authorList>
    </citation>
    <scope>NUCLEOTIDE SEQUENCE [LARGE SCALE GENOMIC DNA]</scope>
</reference>
<sequence>MSHNYFNPKRSNVLIAGILLLSFIGYFTYHARQGKDMFIRKIAGLSAIDEAVGRATEMGKPVLFVPGIYDMDDIQTIAGVSILGHVAKKTAEYETNLLVPCTRSLVMSTSQEVVREAYLKAGRIDSFKAENIRYLTDDQFGYVAGVDGIMMREKPAANFYLGVFFAESLILAETGHHVGAIQIAGTAMVHQIPFFVAACDYTLIGEELFAASAYLTREPMQLGTLKGQDVGKFLIIIVIVLGIVLETCGITFFSNWFITH</sequence>
<dbReference type="AlphaFoldDB" id="A0A1F7WSE2"/>
<feature type="transmembrane region" description="Helical" evidence="1">
    <location>
        <begin position="12"/>
        <end position="31"/>
    </location>
</feature>
<comment type="caution">
    <text evidence="3">The sequence shown here is derived from an EMBL/GenBank/DDBJ whole genome shotgun (WGS) entry which is preliminary data.</text>
</comment>
<evidence type="ECO:0000259" key="2">
    <source>
        <dbReference type="Pfam" id="PF20539"/>
    </source>
</evidence>
<dbReference type="Pfam" id="PF20539">
    <property type="entry name" value="DUF6754"/>
    <property type="match status" value="1"/>
</dbReference>
<evidence type="ECO:0000313" key="4">
    <source>
        <dbReference type="Proteomes" id="UP000178735"/>
    </source>
</evidence>
<dbReference type="InterPro" id="IPR046642">
    <property type="entry name" value="DUF6754"/>
</dbReference>
<gene>
    <name evidence="3" type="ORF">A2008_05175</name>
</gene>
<accession>A0A1F7WSE2</accession>
<proteinExistence type="predicted"/>
<dbReference type="STRING" id="1817813.A2008_05175"/>
<organism evidence="3 4">
    <name type="scientific">Candidatus Wallbacteria bacterium GWC2_49_35</name>
    <dbReference type="NCBI Taxonomy" id="1817813"/>
    <lineage>
        <taxon>Bacteria</taxon>
        <taxon>Candidatus Walliibacteriota</taxon>
    </lineage>
</organism>
<keyword evidence="1" id="KW-0472">Membrane</keyword>